<proteinExistence type="predicted"/>
<keyword evidence="2" id="KW-1185">Reference proteome</keyword>
<comment type="caution">
    <text evidence="1">The sequence shown here is derived from an EMBL/GenBank/DDBJ whole genome shotgun (WGS) entry which is preliminary data.</text>
</comment>
<dbReference type="EMBL" id="JAHUTI010033575">
    <property type="protein sequence ID" value="MED6243390.1"/>
    <property type="molecule type" value="Genomic_DNA"/>
</dbReference>
<dbReference type="Proteomes" id="UP001345963">
    <property type="component" value="Unassembled WGS sequence"/>
</dbReference>
<accession>A0ABU7B189</accession>
<protein>
    <submittedName>
        <fullName evidence="1">Uncharacterized protein</fullName>
    </submittedName>
</protein>
<sequence length="228" mass="26203">MQEMQMLAEDIVSCGYTAPIKMDNKETIIRAVVLHSTTGLILMLQQLRKGMELFLVNQMTANAEACRPPFVPGMITKPDADFIMMNCHPQYSEKGTSRERTERKIINFLQDFLEEVEISDGETASATAEVSESLAVEDVLQWMTGQAHIPILPNEKQHFKITLKFDHECWERLGDHSTCYPVILEMPQRPQLFRTQSFLCQLRMVIPSSHKDFKVCLQSWDKDVVHTK</sequence>
<evidence type="ECO:0000313" key="1">
    <source>
        <dbReference type="EMBL" id="MED6243390.1"/>
    </source>
</evidence>
<name>A0ABU7B189_9TELE</name>
<reference evidence="1 2" key="1">
    <citation type="submission" date="2021-07" db="EMBL/GenBank/DDBJ databases">
        <authorList>
            <person name="Palmer J.M."/>
        </authorList>
    </citation>
    <scope>NUCLEOTIDE SEQUENCE [LARGE SCALE GENOMIC DNA]</scope>
    <source>
        <strain evidence="1 2">AT_MEX2019</strain>
        <tissue evidence="1">Muscle</tissue>
    </source>
</reference>
<gene>
    <name evidence="1" type="ORF">ATANTOWER_019438</name>
</gene>
<organism evidence="1 2">
    <name type="scientific">Ataeniobius toweri</name>
    <dbReference type="NCBI Taxonomy" id="208326"/>
    <lineage>
        <taxon>Eukaryota</taxon>
        <taxon>Metazoa</taxon>
        <taxon>Chordata</taxon>
        <taxon>Craniata</taxon>
        <taxon>Vertebrata</taxon>
        <taxon>Euteleostomi</taxon>
        <taxon>Actinopterygii</taxon>
        <taxon>Neopterygii</taxon>
        <taxon>Teleostei</taxon>
        <taxon>Neoteleostei</taxon>
        <taxon>Acanthomorphata</taxon>
        <taxon>Ovalentaria</taxon>
        <taxon>Atherinomorphae</taxon>
        <taxon>Cyprinodontiformes</taxon>
        <taxon>Goodeidae</taxon>
        <taxon>Ataeniobius</taxon>
    </lineage>
</organism>
<evidence type="ECO:0000313" key="2">
    <source>
        <dbReference type="Proteomes" id="UP001345963"/>
    </source>
</evidence>